<dbReference type="InterPro" id="IPR028082">
    <property type="entry name" value="Peripla_BP_I"/>
</dbReference>
<dbReference type="InterPro" id="IPR050957">
    <property type="entry name" value="BMP_lipoprotein"/>
</dbReference>
<dbReference type="InterPro" id="IPR003760">
    <property type="entry name" value="PnrA-like"/>
</dbReference>
<dbReference type="Gene3D" id="3.40.50.2300">
    <property type="match status" value="2"/>
</dbReference>
<evidence type="ECO:0000256" key="5">
    <source>
        <dbReference type="ARBA" id="ARBA00023136"/>
    </source>
</evidence>
<comment type="subcellular location">
    <subcellularLocation>
        <location evidence="1">Cell membrane</location>
        <topology evidence="1">Lipid-anchor</topology>
    </subcellularLocation>
</comment>
<dbReference type="PANTHER" id="PTHR34296">
    <property type="entry name" value="TRANSCRIPTIONAL ACTIVATOR PROTEIN MED"/>
    <property type="match status" value="1"/>
</dbReference>
<name>A0ABR7JZI2_9FIRM</name>
<evidence type="ECO:0000256" key="3">
    <source>
        <dbReference type="ARBA" id="ARBA00022475"/>
    </source>
</evidence>
<keyword evidence="5" id="KW-0472">Membrane</keyword>
<dbReference type="Proteomes" id="UP000611796">
    <property type="component" value="Unassembled WGS sequence"/>
</dbReference>
<dbReference type="CDD" id="cd06354">
    <property type="entry name" value="PBP1_PrnA-like"/>
    <property type="match status" value="1"/>
</dbReference>
<dbReference type="Pfam" id="PF02608">
    <property type="entry name" value="Bmp"/>
    <property type="match status" value="1"/>
</dbReference>
<organism evidence="9 10">
    <name type="scientific">Paeniclostridium hominis</name>
    <dbReference type="NCBI Taxonomy" id="2764329"/>
    <lineage>
        <taxon>Bacteria</taxon>
        <taxon>Bacillati</taxon>
        <taxon>Bacillota</taxon>
        <taxon>Clostridia</taxon>
        <taxon>Peptostreptococcales</taxon>
        <taxon>Peptostreptococcaceae</taxon>
        <taxon>Paeniclostridium</taxon>
    </lineage>
</organism>
<dbReference type="PROSITE" id="PS51257">
    <property type="entry name" value="PROKAR_LIPOPROTEIN"/>
    <property type="match status" value="1"/>
</dbReference>
<dbReference type="EMBL" id="JACRWD010000001">
    <property type="protein sequence ID" value="MBC6002274.1"/>
    <property type="molecule type" value="Genomic_DNA"/>
</dbReference>
<feature type="chain" id="PRO_5045203248" evidence="7">
    <location>
        <begin position="23"/>
        <end position="342"/>
    </location>
</feature>
<evidence type="ECO:0000313" key="10">
    <source>
        <dbReference type="Proteomes" id="UP000611796"/>
    </source>
</evidence>
<evidence type="ECO:0000256" key="2">
    <source>
        <dbReference type="ARBA" id="ARBA00008610"/>
    </source>
</evidence>
<keyword evidence="4 7" id="KW-0732">Signal</keyword>
<evidence type="ECO:0000256" key="7">
    <source>
        <dbReference type="SAM" id="SignalP"/>
    </source>
</evidence>
<keyword evidence="10" id="KW-1185">Reference proteome</keyword>
<reference evidence="9 10" key="1">
    <citation type="submission" date="2020-08" db="EMBL/GenBank/DDBJ databases">
        <authorList>
            <person name="Liu C."/>
            <person name="Sun Q."/>
        </authorList>
    </citation>
    <scope>NUCLEOTIDE SEQUENCE [LARGE SCALE GENOMIC DNA]</scope>
    <source>
        <strain evidence="9 10">NSJ-45</strain>
    </source>
</reference>
<evidence type="ECO:0000256" key="6">
    <source>
        <dbReference type="ARBA" id="ARBA00023288"/>
    </source>
</evidence>
<feature type="signal peptide" evidence="7">
    <location>
        <begin position="1"/>
        <end position="22"/>
    </location>
</feature>
<evidence type="ECO:0000313" key="9">
    <source>
        <dbReference type="EMBL" id="MBC6002274.1"/>
    </source>
</evidence>
<dbReference type="SUPFAM" id="SSF53822">
    <property type="entry name" value="Periplasmic binding protein-like I"/>
    <property type="match status" value="1"/>
</dbReference>
<keyword evidence="6" id="KW-0449">Lipoprotein</keyword>
<dbReference type="PANTHER" id="PTHR34296:SF2">
    <property type="entry name" value="ABC TRANSPORTER GUANOSINE-BINDING PROTEIN NUPN"/>
    <property type="match status" value="1"/>
</dbReference>
<comment type="similarity">
    <text evidence="2">Belongs to the BMP lipoprotein family.</text>
</comment>
<comment type="caution">
    <text evidence="9">The sequence shown here is derived from an EMBL/GenBank/DDBJ whole genome shotgun (WGS) entry which is preliminary data.</text>
</comment>
<protein>
    <submittedName>
        <fullName evidence="9">BMP family ABC transporter substrate-binding protein</fullName>
    </submittedName>
</protein>
<feature type="domain" description="ABC transporter substrate-binding protein PnrA-like" evidence="8">
    <location>
        <begin position="43"/>
        <end position="340"/>
    </location>
</feature>
<evidence type="ECO:0000256" key="4">
    <source>
        <dbReference type="ARBA" id="ARBA00022729"/>
    </source>
</evidence>
<sequence length="342" mass="37150">MRNLRKYLTVFMITVLSISAVGCSKEEEDKKSNTESKDSKFSVGVVLGEGGANDQSFNQSALEGLEKAKKELKIKGTYLESNQDSDYVPNIETFIDEDADLIVGVGYTTANSMLNAAKLYPDKKFVIVDHNYEEEGQEIPKNMICMTFDEREAAYLVGLIASKMSESNKIGFIGGMKIPNITRFEEGFIKGVKEGKPDAECISQYANSFDDASLGKSIANQMYSKGVEVIFSAAGGVGTGAIESAKERNKYAIGVDMDQNSLAPDNVITSAMKRVDIGVFDIISKIKDGNFEGGKSVVYGLKEKAVGIAPSTSKNVSKDILDYVDTQTKKIIDGKITITSSK</sequence>
<gene>
    <name evidence="9" type="ORF">H8891_00545</name>
</gene>
<keyword evidence="3" id="KW-1003">Cell membrane</keyword>
<accession>A0ABR7JZI2</accession>
<evidence type="ECO:0000259" key="8">
    <source>
        <dbReference type="Pfam" id="PF02608"/>
    </source>
</evidence>
<proteinExistence type="inferred from homology"/>
<dbReference type="RefSeq" id="WP_187004768.1">
    <property type="nucleotide sequence ID" value="NZ_JACRWD010000001.1"/>
</dbReference>
<evidence type="ECO:0000256" key="1">
    <source>
        <dbReference type="ARBA" id="ARBA00004193"/>
    </source>
</evidence>